<dbReference type="InterPro" id="IPR003615">
    <property type="entry name" value="HNH_nuc"/>
</dbReference>
<feature type="domain" description="HNH nuclease" evidence="1">
    <location>
        <begin position="43"/>
        <end position="105"/>
    </location>
</feature>
<evidence type="ECO:0000313" key="2">
    <source>
        <dbReference type="EMBL" id="BED91697.1"/>
    </source>
</evidence>
<reference evidence="2" key="1">
    <citation type="journal article" date="2023" name="ISME J.">
        <title>Emergence of putative energy parasites within Clostridia revealed by genome analysis of a novel endosymbiotic clade.</title>
        <authorList>
            <person name="Takahashi K."/>
            <person name="Kuwahara H."/>
            <person name="Horikawa Y."/>
            <person name="Izawa K."/>
            <person name="Kato D."/>
            <person name="Inagaki T."/>
            <person name="Yuki M."/>
            <person name="Ohkuma M."/>
            <person name="Hongoh Y."/>
        </authorList>
    </citation>
    <scope>NUCLEOTIDE SEQUENCE</scope>
    <source>
        <strain evidence="2">CfP3-15</strain>
    </source>
</reference>
<evidence type="ECO:0000259" key="1">
    <source>
        <dbReference type="SMART" id="SM00507"/>
    </source>
</evidence>
<keyword evidence="2" id="KW-0378">Hydrolase</keyword>
<dbReference type="EMBL" id="AP027924">
    <property type="protein sequence ID" value="BED91697.1"/>
    <property type="molecule type" value="Genomic_DNA"/>
</dbReference>
<accession>A0AA48I0U5</accession>
<sequence>MEKSCKYCYQSHKEGYICKNKPSKVENKNTKASKFRNTLKWQKKREEIKTRDNYLCQICIRNLYNTYRQYNYENLQVHHNVPINGNYELNLDSNNLLTVCTFHHKLCESGEIDFNEVRKIIQEQND</sequence>
<dbReference type="GO" id="GO:0004519">
    <property type="term" value="F:endonuclease activity"/>
    <property type="evidence" value="ECO:0007669"/>
    <property type="project" value="UniProtKB-KW"/>
</dbReference>
<dbReference type="SMART" id="SM00507">
    <property type="entry name" value="HNHc"/>
    <property type="match status" value="1"/>
</dbReference>
<proteinExistence type="predicted"/>
<gene>
    <name evidence="2" type="ORF">CfP315_0209</name>
</gene>
<dbReference type="AlphaFoldDB" id="A0AA48I0U5"/>
<name>A0AA48I0U5_9FIRM</name>
<keyword evidence="2" id="KW-0540">Nuclease</keyword>
<protein>
    <submittedName>
        <fullName evidence="2">HNH endonuclease</fullName>
    </submittedName>
</protein>
<organism evidence="2">
    <name type="scientific">Candidatus Improbicoccus pseudotrichonymphae</name>
    <dbReference type="NCBI Taxonomy" id="3033792"/>
    <lineage>
        <taxon>Bacteria</taxon>
        <taxon>Bacillati</taxon>
        <taxon>Bacillota</taxon>
        <taxon>Clostridia</taxon>
        <taxon>Candidatus Improbicoccus</taxon>
    </lineage>
</organism>
<dbReference type="Gene3D" id="1.10.30.50">
    <property type="match status" value="1"/>
</dbReference>
<keyword evidence="2" id="KW-0255">Endonuclease</keyword>
<dbReference type="KEGG" id="ips:CfP315_0209"/>
<dbReference type="Proteomes" id="UP001337580">
    <property type="component" value="Chromosome"/>
</dbReference>